<sequence length="242" mass="26847">MKTVGIIGGFGPDTTAKFQLRIVELFNELSPAVRPSILMCSPSIPTALEHNLIIHGQGLGQILPHLIRSAKHLEEAGVDIIVFPCNTLHVLFNKIQNSINTPLLNIISESINVIKANQIKQIAVLGTSLTLRSNLHRNLLDNHNIKAIVPPKIEQRELDQIIHKLVTQTNSNQTEKSFQKLLERLSPQCFGNFLLACTDLQLIKLGNHHFTIFDSMEILARATVNKLLDVETASVTINKGII</sequence>
<dbReference type="InterPro" id="IPR004380">
    <property type="entry name" value="Asp_race"/>
</dbReference>
<evidence type="ECO:0000313" key="3">
    <source>
        <dbReference type="EMBL" id="PJE63551.1"/>
    </source>
</evidence>
<dbReference type="PANTHER" id="PTHR21198:SF7">
    <property type="entry name" value="ASPARTATE-GLUTAMATE RACEMASE FAMILY"/>
    <property type="match status" value="1"/>
</dbReference>
<proteinExistence type="inferred from homology"/>
<gene>
    <name evidence="3" type="ORF">COU89_02735</name>
</gene>
<protein>
    <recommendedName>
        <fullName evidence="5">Aspartate racemase</fullName>
    </recommendedName>
</protein>
<evidence type="ECO:0008006" key="5">
    <source>
        <dbReference type="Google" id="ProtNLM"/>
    </source>
</evidence>
<dbReference type="EMBL" id="PFEE01000059">
    <property type="protein sequence ID" value="PJE63551.1"/>
    <property type="molecule type" value="Genomic_DNA"/>
</dbReference>
<dbReference type="NCBIfam" id="TIGR00035">
    <property type="entry name" value="asp_race"/>
    <property type="match status" value="1"/>
</dbReference>
<comment type="caution">
    <text evidence="3">The sequence shown here is derived from an EMBL/GenBank/DDBJ whole genome shotgun (WGS) entry which is preliminary data.</text>
</comment>
<dbReference type="GO" id="GO:0047661">
    <property type="term" value="F:amino-acid racemase activity"/>
    <property type="evidence" value="ECO:0007669"/>
    <property type="project" value="InterPro"/>
</dbReference>
<organism evidence="3 4">
    <name type="scientific">Candidatus Roizmanbacteria bacterium CG10_big_fil_rev_8_21_14_0_10_45_7</name>
    <dbReference type="NCBI Taxonomy" id="1974854"/>
    <lineage>
        <taxon>Bacteria</taxon>
        <taxon>Candidatus Roizmaniibacteriota</taxon>
    </lineage>
</organism>
<dbReference type="Proteomes" id="UP000231569">
    <property type="component" value="Unassembled WGS sequence"/>
</dbReference>
<dbReference type="SUPFAM" id="SSF53681">
    <property type="entry name" value="Aspartate/glutamate racemase"/>
    <property type="match status" value="2"/>
</dbReference>
<dbReference type="InterPro" id="IPR015942">
    <property type="entry name" value="Asp/Glu/hydantoin_racemase"/>
</dbReference>
<keyword evidence="2" id="KW-0413">Isomerase</keyword>
<accession>A0A2M8KUG4</accession>
<dbReference type="AlphaFoldDB" id="A0A2M8KUG4"/>
<dbReference type="Pfam" id="PF01177">
    <property type="entry name" value="Asp_Glu_race"/>
    <property type="match status" value="1"/>
</dbReference>
<reference evidence="4" key="1">
    <citation type="submission" date="2017-09" db="EMBL/GenBank/DDBJ databases">
        <title>Depth-based differentiation of microbial function through sediment-hosted aquifers and enrichment of novel symbionts in the deep terrestrial subsurface.</title>
        <authorList>
            <person name="Probst A.J."/>
            <person name="Ladd B."/>
            <person name="Jarett J.K."/>
            <person name="Geller-Mcgrath D.E."/>
            <person name="Sieber C.M.K."/>
            <person name="Emerson J.B."/>
            <person name="Anantharaman K."/>
            <person name="Thomas B.C."/>
            <person name="Malmstrom R."/>
            <person name="Stieglmeier M."/>
            <person name="Klingl A."/>
            <person name="Woyke T."/>
            <person name="Ryan C.M."/>
            <person name="Banfield J.F."/>
        </authorList>
    </citation>
    <scope>NUCLEOTIDE SEQUENCE [LARGE SCALE GENOMIC DNA]</scope>
</reference>
<dbReference type="PANTHER" id="PTHR21198">
    <property type="entry name" value="GLUTAMATE RACEMASE"/>
    <property type="match status" value="1"/>
</dbReference>
<dbReference type="InterPro" id="IPR001920">
    <property type="entry name" value="Asp/Glu_race"/>
</dbReference>
<name>A0A2M8KUG4_9BACT</name>
<dbReference type="Gene3D" id="3.40.50.1860">
    <property type="match status" value="2"/>
</dbReference>
<evidence type="ECO:0000256" key="1">
    <source>
        <dbReference type="ARBA" id="ARBA00007847"/>
    </source>
</evidence>
<comment type="similarity">
    <text evidence="1">Belongs to the aspartate/glutamate racemases family.</text>
</comment>
<evidence type="ECO:0000313" key="4">
    <source>
        <dbReference type="Proteomes" id="UP000231569"/>
    </source>
</evidence>
<evidence type="ECO:0000256" key="2">
    <source>
        <dbReference type="ARBA" id="ARBA00023235"/>
    </source>
</evidence>